<evidence type="ECO:0000256" key="10">
    <source>
        <dbReference type="ARBA" id="ARBA00023136"/>
    </source>
</evidence>
<evidence type="ECO:0000256" key="3">
    <source>
        <dbReference type="ARBA" id="ARBA00022448"/>
    </source>
</evidence>
<evidence type="ECO:0000256" key="6">
    <source>
        <dbReference type="ARBA" id="ARBA00022826"/>
    </source>
</evidence>
<keyword evidence="8 13" id="KW-1133">Transmembrane helix</keyword>
<comment type="similarity">
    <text evidence="2">Belongs to the TMEM175 family.</text>
</comment>
<comment type="caution">
    <text evidence="14">The sequence shown here is derived from an EMBL/GenBank/DDBJ whole genome shotgun (WGS) entry which is preliminary data.</text>
</comment>
<feature type="transmembrane region" description="Helical" evidence="13">
    <location>
        <begin position="93"/>
        <end position="112"/>
    </location>
</feature>
<dbReference type="Pfam" id="PF06736">
    <property type="entry name" value="TMEM175"/>
    <property type="match status" value="1"/>
</dbReference>
<evidence type="ECO:0000256" key="11">
    <source>
        <dbReference type="ARBA" id="ARBA00023303"/>
    </source>
</evidence>
<evidence type="ECO:0000256" key="12">
    <source>
        <dbReference type="ARBA" id="ARBA00034430"/>
    </source>
</evidence>
<dbReference type="Proteomes" id="UP000094501">
    <property type="component" value="Unassembled WGS sequence"/>
</dbReference>
<keyword evidence="10 13" id="KW-0472">Membrane</keyword>
<sequence>MKDAAGVVPTRRLDALTDAVFAFAMTLLVLNIELPEDFDPKTTQDFLQGLARLSDTFIAYLITFLVLVAFWFGRAKQTNEPEMASTAYARATLFHLLWVTVLPFSMLAVSRYDVAGAVWLYGANMILLAVTGILISRAAKRDSGHDDPADGRVEFGLLIASAVLSMVISLVSPGYAMLAYLLNLAAPFVSRRVYGA</sequence>
<keyword evidence="9" id="KW-0406">Ion transport</keyword>
<keyword evidence="15" id="KW-1185">Reference proteome</keyword>
<dbReference type="STRING" id="1774968.AUC68_00830"/>
<evidence type="ECO:0000256" key="9">
    <source>
        <dbReference type="ARBA" id="ARBA00023065"/>
    </source>
</evidence>
<gene>
    <name evidence="14" type="ORF">AUC68_00830</name>
</gene>
<dbReference type="EMBL" id="LPWG01000007">
    <property type="protein sequence ID" value="ODS00350.1"/>
    <property type="molecule type" value="Genomic_DNA"/>
</dbReference>
<comment type="catalytic activity">
    <reaction evidence="12">
        <text>K(+)(in) = K(+)(out)</text>
        <dbReference type="Rhea" id="RHEA:29463"/>
        <dbReference type="ChEBI" id="CHEBI:29103"/>
    </reaction>
</comment>
<feature type="transmembrane region" description="Helical" evidence="13">
    <location>
        <begin position="118"/>
        <end position="136"/>
    </location>
</feature>
<evidence type="ECO:0008006" key="16">
    <source>
        <dbReference type="Google" id="ProtNLM"/>
    </source>
</evidence>
<keyword evidence="11" id="KW-0407">Ion channel</keyword>
<keyword evidence="3" id="KW-0813">Transport</keyword>
<feature type="transmembrane region" description="Helical" evidence="13">
    <location>
        <begin position="12"/>
        <end position="30"/>
    </location>
</feature>
<organism evidence="14 15">
    <name type="scientific">Methyloceanibacter methanicus</name>
    <dbReference type="NCBI Taxonomy" id="1774968"/>
    <lineage>
        <taxon>Bacteria</taxon>
        <taxon>Pseudomonadati</taxon>
        <taxon>Pseudomonadota</taxon>
        <taxon>Alphaproteobacteria</taxon>
        <taxon>Hyphomicrobiales</taxon>
        <taxon>Hyphomicrobiaceae</taxon>
        <taxon>Methyloceanibacter</taxon>
    </lineage>
</organism>
<dbReference type="GO" id="GO:0005267">
    <property type="term" value="F:potassium channel activity"/>
    <property type="evidence" value="ECO:0007669"/>
    <property type="project" value="UniProtKB-KW"/>
</dbReference>
<evidence type="ECO:0000256" key="1">
    <source>
        <dbReference type="ARBA" id="ARBA00004141"/>
    </source>
</evidence>
<feature type="transmembrane region" description="Helical" evidence="13">
    <location>
        <begin position="157"/>
        <end position="182"/>
    </location>
</feature>
<accession>A0A1E3W3N9</accession>
<evidence type="ECO:0000256" key="4">
    <source>
        <dbReference type="ARBA" id="ARBA00022538"/>
    </source>
</evidence>
<evidence type="ECO:0000256" key="13">
    <source>
        <dbReference type="SAM" id="Phobius"/>
    </source>
</evidence>
<evidence type="ECO:0000256" key="2">
    <source>
        <dbReference type="ARBA" id="ARBA00006920"/>
    </source>
</evidence>
<evidence type="ECO:0000256" key="7">
    <source>
        <dbReference type="ARBA" id="ARBA00022958"/>
    </source>
</evidence>
<name>A0A1E3W3N9_9HYPH</name>
<proteinExistence type="inferred from homology"/>
<dbReference type="InterPro" id="IPR010617">
    <property type="entry name" value="TMEM175-like"/>
</dbReference>
<feature type="transmembrane region" description="Helical" evidence="13">
    <location>
        <begin position="50"/>
        <end position="72"/>
    </location>
</feature>
<keyword evidence="4" id="KW-0633">Potassium transport</keyword>
<dbReference type="GO" id="GO:0015252">
    <property type="term" value="F:proton channel activity"/>
    <property type="evidence" value="ECO:0007669"/>
    <property type="project" value="InterPro"/>
</dbReference>
<comment type="subcellular location">
    <subcellularLocation>
        <location evidence="1">Membrane</location>
        <topology evidence="1">Multi-pass membrane protein</topology>
    </subcellularLocation>
</comment>
<keyword evidence="5 13" id="KW-0812">Transmembrane</keyword>
<reference evidence="14 15" key="1">
    <citation type="journal article" date="2016" name="Environ. Microbiol.">
        <title>New Methyloceanibacter diversity from North Sea sediments includes methanotroph containing solely the soluble methane monooxygenase.</title>
        <authorList>
            <person name="Vekeman B."/>
            <person name="Kerckhof F.M."/>
            <person name="Cremers G."/>
            <person name="de Vos P."/>
            <person name="Vandamme P."/>
            <person name="Boon N."/>
            <person name="Op den Camp H.J."/>
            <person name="Heylen K."/>
        </authorList>
    </citation>
    <scope>NUCLEOTIDE SEQUENCE [LARGE SCALE GENOMIC DNA]</scope>
    <source>
        <strain evidence="14 15">R-67174</strain>
    </source>
</reference>
<evidence type="ECO:0000256" key="8">
    <source>
        <dbReference type="ARBA" id="ARBA00022989"/>
    </source>
</evidence>
<evidence type="ECO:0000313" key="15">
    <source>
        <dbReference type="Proteomes" id="UP000094501"/>
    </source>
</evidence>
<keyword evidence="6" id="KW-0631">Potassium channel</keyword>
<evidence type="ECO:0000256" key="5">
    <source>
        <dbReference type="ARBA" id="ARBA00022692"/>
    </source>
</evidence>
<dbReference type="GO" id="GO:0016020">
    <property type="term" value="C:membrane"/>
    <property type="evidence" value="ECO:0007669"/>
    <property type="project" value="UniProtKB-SubCell"/>
</dbReference>
<protein>
    <recommendedName>
        <fullName evidence="16">DUF1211 domain-containing protein</fullName>
    </recommendedName>
</protein>
<dbReference type="AlphaFoldDB" id="A0A1E3W3N9"/>
<evidence type="ECO:0000313" key="14">
    <source>
        <dbReference type="EMBL" id="ODS00350.1"/>
    </source>
</evidence>
<keyword evidence="7" id="KW-0630">Potassium</keyword>